<feature type="compositionally biased region" description="Basic and acidic residues" evidence="1">
    <location>
        <begin position="42"/>
        <end position="58"/>
    </location>
</feature>
<comment type="caution">
    <text evidence="2">The sequence shown here is derived from an EMBL/GenBank/DDBJ whole genome shotgun (WGS) entry which is preliminary data.</text>
</comment>
<feature type="non-terminal residue" evidence="2">
    <location>
        <position position="73"/>
    </location>
</feature>
<dbReference type="AlphaFoldDB" id="X1EU49"/>
<protein>
    <submittedName>
        <fullName evidence="2">Uncharacterized protein</fullName>
    </submittedName>
</protein>
<reference evidence="2" key="1">
    <citation type="journal article" date="2014" name="Front. Microbiol.">
        <title>High frequency of phylogenetically diverse reductive dehalogenase-homologous genes in deep subseafloor sedimentary metagenomes.</title>
        <authorList>
            <person name="Kawai M."/>
            <person name="Futagami T."/>
            <person name="Toyoda A."/>
            <person name="Takaki Y."/>
            <person name="Nishi S."/>
            <person name="Hori S."/>
            <person name="Arai W."/>
            <person name="Tsubouchi T."/>
            <person name="Morono Y."/>
            <person name="Uchiyama I."/>
            <person name="Ito T."/>
            <person name="Fujiyama A."/>
            <person name="Inagaki F."/>
            <person name="Takami H."/>
        </authorList>
    </citation>
    <scope>NUCLEOTIDE SEQUENCE</scope>
    <source>
        <strain evidence="2">Expedition CK06-06</strain>
    </source>
</reference>
<organism evidence="2">
    <name type="scientific">marine sediment metagenome</name>
    <dbReference type="NCBI Taxonomy" id="412755"/>
    <lineage>
        <taxon>unclassified sequences</taxon>
        <taxon>metagenomes</taxon>
        <taxon>ecological metagenomes</taxon>
    </lineage>
</organism>
<feature type="compositionally biased region" description="Acidic residues" evidence="1">
    <location>
        <begin position="25"/>
        <end position="41"/>
    </location>
</feature>
<accession>X1EU49</accession>
<proteinExistence type="predicted"/>
<evidence type="ECO:0000313" key="2">
    <source>
        <dbReference type="EMBL" id="GAH23830.1"/>
    </source>
</evidence>
<feature type="region of interest" description="Disordered" evidence="1">
    <location>
        <begin position="16"/>
        <end position="73"/>
    </location>
</feature>
<sequence>SLLSGTSFLAVISHLLSSENAENAGVDEEEEEEEGEGEGENEERKEKRGVERERERGRKGGMAVDSGRAAVHQ</sequence>
<name>X1EU49_9ZZZZ</name>
<evidence type="ECO:0000256" key="1">
    <source>
        <dbReference type="SAM" id="MobiDB-lite"/>
    </source>
</evidence>
<feature type="non-terminal residue" evidence="2">
    <location>
        <position position="1"/>
    </location>
</feature>
<dbReference type="EMBL" id="BART01041181">
    <property type="protein sequence ID" value="GAH23830.1"/>
    <property type="molecule type" value="Genomic_DNA"/>
</dbReference>
<gene>
    <name evidence="2" type="ORF">S01H4_66469</name>
</gene>